<dbReference type="Proteomes" id="UP000198844">
    <property type="component" value="Unassembled WGS sequence"/>
</dbReference>
<evidence type="ECO:0000256" key="1">
    <source>
        <dbReference type="SAM" id="MobiDB-lite"/>
    </source>
</evidence>
<reference evidence="2 3" key="1">
    <citation type="submission" date="2016-10" db="EMBL/GenBank/DDBJ databases">
        <authorList>
            <person name="de Groot N.N."/>
        </authorList>
    </citation>
    <scope>NUCLEOTIDE SEQUENCE [LARGE SCALE GENOMIC DNA]</scope>
    <source>
        <strain evidence="2 3">LMG 27731</strain>
    </source>
</reference>
<proteinExistence type="predicted"/>
<feature type="compositionally biased region" description="Basic and acidic residues" evidence="1">
    <location>
        <begin position="346"/>
        <end position="358"/>
    </location>
</feature>
<accession>A0A1I7EJ98</accession>
<evidence type="ECO:0008006" key="4">
    <source>
        <dbReference type="Google" id="ProtNLM"/>
    </source>
</evidence>
<dbReference type="RefSeq" id="WP_208620724.1">
    <property type="nucleotide sequence ID" value="NZ_FPBH01000024.1"/>
</dbReference>
<protein>
    <recommendedName>
        <fullName evidence="4">Lipopolysaccharide biosynthesis protein, LPS:glycosyltransferase</fullName>
    </recommendedName>
</protein>
<gene>
    <name evidence="2" type="ORF">SAMN05192563_102456</name>
</gene>
<evidence type="ECO:0000313" key="3">
    <source>
        <dbReference type="Proteomes" id="UP000198844"/>
    </source>
</evidence>
<name>A0A1I7EJ98_9BURK</name>
<feature type="compositionally biased region" description="Basic and acidic residues" evidence="1">
    <location>
        <begin position="376"/>
        <end position="385"/>
    </location>
</feature>
<sequence>MAGARLYECVKLVDAGIGLVDDRSACARDQDHVSVMPCALVYIDPQGNGSPNCTSVDSFGYVEQAITLNRSLLAARIPALTIATNAREQVEGYLADVNGSARLKLLELKPSLTLPKTTRFYAAHFKLDLLQQIGESLPKGTLALLLDTDMVALRSFDQGVLQRCYRCGAGAFDISDQEFFAYGAERVISDLEMVAGRPLENPRWFGGECLFASANFIAELVPRARECFNRYRLVTDQLSHNGDEAFVSAALNLLADDGHQIIDVGSYRVVGRHWSGNTHRDLRWFKHCSLLHLPDRKRVLERQARTRRFNVDRIWRQLVFAHLVGLATVPVKRLIRTKLSALREHDDVRSSGRADGRASHRQRARSSFSPCVGTDVSRDDSDALD</sequence>
<organism evidence="2 3">
    <name type="scientific">Paraburkholderia aspalathi</name>
    <dbReference type="NCBI Taxonomy" id="1324617"/>
    <lineage>
        <taxon>Bacteria</taxon>
        <taxon>Pseudomonadati</taxon>
        <taxon>Pseudomonadota</taxon>
        <taxon>Betaproteobacteria</taxon>
        <taxon>Burkholderiales</taxon>
        <taxon>Burkholderiaceae</taxon>
        <taxon>Paraburkholderia</taxon>
    </lineage>
</organism>
<feature type="region of interest" description="Disordered" evidence="1">
    <location>
        <begin position="346"/>
        <end position="385"/>
    </location>
</feature>
<dbReference type="AlphaFoldDB" id="A0A1I7EJ98"/>
<dbReference type="EMBL" id="FPBH01000024">
    <property type="protein sequence ID" value="SFU23986.1"/>
    <property type="molecule type" value="Genomic_DNA"/>
</dbReference>
<evidence type="ECO:0000313" key="2">
    <source>
        <dbReference type="EMBL" id="SFU23986.1"/>
    </source>
</evidence>